<organism evidence="1">
    <name type="scientific">Thermogemmatispora argillosa</name>
    <dbReference type="NCBI Taxonomy" id="2045280"/>
    <lineage>
        <taxon>Bacteria</taxon>
        <taxon>Bacillati</taxon>
        <taxon>Chloroflexota</taxon>
        <taxon>Ktedonobacteria</taxon>
        <taxon>Thermogemmatisporales</taxon>
        <taxon>Thermogemmatisporaceae</taxon>
        <taxon>Thermogemmatispora</taxon>
    </lineage>
</organism>
<name>A0A455T9J4_9CHLR</name>
<dbReference type="AlphaFoldDB" id="A0A455T9J4"/>
<gene>
    <name evidence="1" type="ORF">KTA_42840</name>
</gene>
<accession>A0A455T9J4</accession>
<evidence type="ECO:0000313" key="1">
    <source>
        <dbReference type="EMBL" id="BBH96085.1"/>
    </source>
</evidence>
<proteinExistence type="predicted"/>
<reference evidence="1" key="1">
    <citation type="submission" date="2018-12" db="EMBL/GenBank/DDBJ databases">
        <title>Novel natural products biosynthetic potential of the class Ktedonobacteria.</title>
        <authorList>
            <person name="Zheng Y."/>
            <person name="Saitou A."/>
            <person name="Wang C.M."/>
            <person name="Toyoda A."/>
            <person name="Minakuchi Y."/>
            <person name="Sekiguchi Y."/>
            <person name="Ueda K."/>
            <person name="Takano H."/>
            <person name="Sakai Y."/>
            <person name="Yokota A."/>
            <person name="Yabe S."/>
        </authorList>
    </citation>
    <scope>NUCLEOTIDE SEQUENCE</scope>
    <source>
        <strain evidence="1">A3-2</strain>
    </source>
</reference>
<dbReference type="EMBL" id="AP019377">
    <property type="protein sequence ID" value="BBH96085.1"/>
    <property type="molecule type" value="Genomic_DNA"/>
</dbReference>
<sequence>MVAVAGKEFHGSGKNGLPYRAGLALYGPSLAAECFTAVSLELAVSHVALILPLWLLTTRWLHALLSACSVLSCPALVQPSGRSEAAGWAYSLLPLLFAAGFAPILAEQSLPAQCAGEREDCYDLAFEARIGYNLGK</sequence>
<protein>
    <submittedName>
        <fullName evidence="1">Uncharacterized protein</fullName>
    </submittedName>
</protein>